<comment type="caution">
    <text evidence="1">The sequence shown here is derived from an EMBL/GenBank/DDBJ whole genome shotgun (WGS) entry which is preliminary data.</text>
</comment>
<feature type="non-terminal residue" evidence="1">
    <location>
        <position position="167"/>
    </location>
</feature>
<protein>
    <submittedName>
        <fullName evidence="1">Uncharacterized protein</fullName>
    </submittedName>
</protein>
<organism evidence="1 2">
    <name type="scientific">Puccinia striiformis f. sp. tritici PST-78</name>
    <dbReference type="NCBI Taxonomy" id="1165861"/>
    <lineage>
        <taxon>Eukaryota</taxon>
        <taxon>Fungi</taxon>
        <taxon>Dikarya</taxon>
        <taxon>Basidiomycota</taxon>
        <taxon>Pucciniomycotina</taxon>
        <taxon>Pucciniomycetes</taxon>
        <taxon>Pucciniales</taxon>
        <taxon>Pucciniaceae</taxon>
        <taxon>Puccinia</taxon>
    </lineage>
</organism>
<proteinExistence type="predicted"/>
<keyword evidence="2" id="KW-1185">Reference proteome</keyword>
<dbReference type="Proteomes" id="UP000054564">
    <property type="component" value="Unassembled WGS sequence"/>
</dbReference>
<gene>
    <name evidence="1" type="ORF">PSTG_19060</name>
</gene>
<sequence length="167" mass="19504">MKLGNHTKISSQVRQLAKVHSLFTDEIGKLDSTGIHVIKMISQEYFKIIYRNKHAKDRASESLMKLSNNEVEHLQANANKTLGSANNLLDEQDKTSVLFHQEISLLQSTRHRRGIWVFQKVGDKKVETEETLIYLNQQRVNLKRSWAALEKQRRQLVLFLEKIQHMK</sequence>
<dbReference type="OrthoDB" id="2505500at2759"/>
<name>A0A0L0UKU4_9BASI</name>
<evidence type="ECO:0000313" key="1">
    <source>
        <dbReference type="EMBL" id="KNE87555.1"/>
    </source>
</evidence>
<dbReference type="AlphaFoldDB" id="A0A0L0UKU4"/>
<dbReference type="EMBL" id="AJIL01004912">
    <property type="protein sequence ID" value="KNE87555.1"/>
    <property type="molecule type" value="Genomic_DNA"/>
</dbReference>
<accession>A0A0L0UKU4</accession>
<evidence type="ECO:0000313" key="2">
    <source>
        <dbReference type="Proteomes" id="UP000054564"/>
    </source>
</evidence>
<reference evidence="2" key="1">
    <citation type="submission" date="2014-03" db="EMBL/GenBank/DDBJ databases">
        <title>The Genome Sequence of Puccinia striiformis f. sp. tritici PST-78.</title>
        <authorList>
            <consortium name="The Broad Institute Genome Sequencing Platform"/>
            <person name="Cuomo C."/>
            <person name="Hulbert S."/>
            <person name="Chen X."/>
            <person name="Walker B."/>
            <person name="Young S.K."/>
            <person name="Zeng Q."/>
            <person name="Gargeya S."/>
            <person name="Fitzgerald M."/>
            <person name="Haas B."/>
            <person name="Abouelleil A."/>
            <person name="Alvarado L."/>
            <person name="Arachchi H.M."/>
            <person name="Berlin A.M."/>
            <person name="Chapman S.B."/>
            <person name="Goldberg J."/>
            <person name="Griggs A."/>
            <person name="Gujja S."/>
            <person name="Hansen M."/>
            <person name="Howarth C."/>
            <person name="Imamovic A."/>
            <person name="Larimer J."/>
            <person name="McCowan C."/>
            <person name="Montmayeur A."/>
            <person name="Murphy C."/>
            <person name="Neiman D."/>
            <person name="Pearson M."/>
            <person name="Priest M."/>
            <person name="Roberts A."/>
            <person name="Saif S."/>
            <person name="Shea T."/>
            <person name="Sisk P."/>
            <person name="Sykes S."/>
            <person name="Wortman J."/>
            <person name="Nusbaum C."/>
            <person name="Birren B."/>
        </authorList>
    </citation>
    <scope>NUCLEOTIDE SEQUENCE [LARGE SCALE GENOMIC DNA]</scope>
    <source>
        <strain evidence="2">race PST-78</strain>
    </source>
</reference>